<proteinExistence type="predicted"/>
<dbReference type="SUPFAM" id="SSF56672">
    <property type="entry name" value="DNA/RNA polymerases"/>
    <property type="match status" value="1"/>
</dbReference>
<reference evidence="1" key="1">
    <citation type="journal article" date="2022" name="bioRxiv">
        <title>Sequencing and chromosome-scale assembly of the giantPleurodeles waltlgenome.</title>
        <authorList>
            <person name="Brown T."/>
            <person name="Elewa A."/>
            <person name="Iarovenko S."/>
            <person name="Subramanian E."/>
            <person name="Araus A.J."/>
            <person name="Petzold A."/>
            <person name="Susuki M."/>
            <person name="Suzuki K.-i.T."/>
            <person name="Hayashi T."/>
            <person name="Toyoda A."/>
            <person name="Oliveira C."/>
            <person name="Osipova E."/>
            <person name="Leigh N.D."/>
            <person name="Simon A."/>
            <person name="Yun M.H."/>
        </authorList>
    </citation>
    <scope>NUCLEOTIDE SEQUENCE</scope>
    <source>
        <strain evidence="1">20211129_DDA</strain>
        <tissue evidence="1">Liver</tissue>
    </source>
</reference>
<dbReference type="InterPro" id="IPR043502">
    <property type="entry name" value="DNA/RNA_pol_sf"/>
</dbReference>
<keyword evidence="2" id="KW-1185">Reference proteome</keyword>
<dbReference type="InterPro" id="IPR052055">
    <property type="entry name" value="Hepadnavirus_pol/RT"/>
</dbReference>
<dbReference type="AlphaFoldDB" id="A0AAV7MIP9"/>
<dbReference type="Proteomes" id="UP001066276">
    <property type="component" value="Chromosome 9"/>
</dbReference>
<evidence type="ECO:0000313" key="1">
    <source>
        <dbReference type="EMBL" id="KAJ1103650.1"/>
    </source>
</evidence>
<evidence type="ECO:0008006" key="3">
    <source>
        <dbReference type="Google" id="ProtNLM"/>
    </source>
</evidence>
<comment type="caution">
    <text evidence="1">The sequence shown here is derived from an EMBL/GenBank/DDBJ whole genome shotgun (WGS) entry which is preliminary data.</text>
</comment>
<dbReference type="EMBL" id="JANPWB010000013">
    <property type="protein sequence ID" value="KAJ1103650.1"/>
    <property type="molecule type" value="Genomic_DNA"/>
</dbReference>
<protein>
    <recommendedName>
        <fullName evidence="3">Reverse transcriptase RNase H-like domain-containing protein</fullName>
    </recommendedName>
</protein>
<evidence type="ECO:0000313" key="2">
    <source>
        <dbReference type="Proteomes" id="UP001066276"/>
    </source>
</evidence>
<organism evidence="1 2">
    <name type="scientific">Pleurodeles waltl</name>
    <name type="common">Iberian ribbed newt</name>
    <dbReference type="NCBI Taxonomy" id="8319"/>
    <lineage>
        <taxon>Eukaryota</taxon>
        <taxon>Metazoa</taxon>
        <taxon>Chordata</taxon>
        <taxon>Craniata</taxon>
        <taxon>Vertebrata</taxon>
        <taxon>Euteleostomi</taxon>
        <taxon>Amphibia</taxon>
        <taxon>Batrachia</taxon>
        <taxon>Caudata</taxon>
        <taxon>Salamandroidea</taxon>
        <taxon>Salamandridae</taxon>
        <taxon>Pleurodelinae</taxon>
        <taxon>Pleurodeles</taxon>
    </lineage>
</organism>
<dbReference type="CDD" id="cd09275">
    <property type="entry name" value="RNase_HI_RT_DIRS1"/>
    <property type="match status" value="1"/>
</dbReference>
<gene>
    <name evidence="1" type="ORF">NDU88_001071</name>
</gene>
<dbReference type="PANTHER" id="PTHR33050:SF8">
    <property type="entry name" value="REVERSE TRANSCRIPTASE DOMAIN-CONTAINING PROTEIN"/>
    <property type="match status" value="1"/>
</dbReference>
<dbReference type="PANTHER" id="PTHR33050">
    <property type="entry name" value="REVERSE TRANSCRIPTASE DOMAIN-CONTAINING PROTEIN"/>
    <property type="match status" value="1"/>
</dbReference>
<accession>A0AAV7MIP9</accession>
<name>A0AAV7MIP9_PLEWA</name>
<sequence>MSLAGHTIPHHHVRLSAGVKEDLKMWCIFLESFNGIPIRAWPLCEWDVQIYSDASGASGFGIYWQGKFCVEEWPPAWRAGGRSIAFLELFPLVVAVCVWGQWLMHKRVLFRVDNMAVVQVINRQSAREAQVLQLLRVFVLECLLAIPISGRDMCRGE</sequence>